<keyword evidence="5" id="KW-0378">Hydrolase</keyword>
<keyword evidence="4 5" id="KW-0624">Polysaccharide degradation</keyword>
<dbReference type="SMART" id="SM00637">
    <property type="entry name" value="CBD_II"/>
    <property type="match status" value="1"/>
</dbReference>
<keyword evidence="3 5" id="KW-0326">Glycosidase</keyword>
<dbReference type="SUPFAM" id="SSF49265">
    <property type="entry name" value="Fibronectin type III"/>
    <property type="match status" value="1"/>
</dbReference>
<evidence type="ECO:0000256" key="4">
    <source>
        <dbReference type="ARBA" id="ARBA00023326"/>
    </source>
</evidence>
<dbReference type="Proteomes" id="UP001499843">
    <property type="component" value="Unassembled WGS sequence"/>
</dbReference>
<keyword evidence="7" id="KW-1133">Transmembrane helix</keyword>
<evidence type="ECO:0000256" key="5">
    <source>
        <dbReference type="RuleBase" id="RU361163"/>
    </source>
</evidence>
<evidence type="ECO:0000259" key="8">
    <source>
        <dbReference type="PROSITE" id="PS50853"/>
    </source>
</evidence>
<dbReference type="Pfam" id="PF00041">
    <property type="entry name" value="fn3"/>
    <property type="match status" value="1"/>
</dbReference>
<organism evidence="10 11">
    <name type="scientific">Nonomuraea monospora</name>
    <dbReference type="NCBI Taxonomy" id="568818"/>
    <lineage>
        <taxon>Bacteria</taxon>
        <taxon>Bacillati</taxon>
        <taxon>Actinomycetota</taxon>
        <taxon>Actinomycetes</taxon>
        <taxon>Streptosporangiales</taxon>
        <taxon>Streptosporangiaceae</taxon>
        <taxon>Nonomuraea</taxon>
    </lineage>
</organism>
<dbReference type="InterPro" id="IPR012291">
    <property type="entry name" value="CBM2_carb-bd_dom_sf"/>
</dbReference>
<dbReference type="SUPFAM" id="SSF49384">
    <property type="entry name" value="Carbohydrate-binding domain"/>
    <property type="match status" value="1"/>
</dbReference>
<evidence type="ECO:0000256" key="1">
    <source>
        <dbReference type="ARBA" id="ARBA00005519"/>
    </source>
</evidence>
<name>A0ABN3CLV9_9ACTN</name>
<dbReference type="PANTHER" id="PTHR34002:SF9">
    <property type="entry name" value="XYLOGLUCAN-SPECIFIC ENDO-BETA-1,4-GLUCANASE A"/>
    <property type="match status" value="1"/>
</dbReference>
<dbReference type="InterPro" id="IPR001919">
    <property type="entry name" value="CBD2"/>
</dbReference>
<dbReference type="Pfam" id="PF01670">
    <property type="entry name" value="Glyco_hydro_12"/>
    <property type="match status" value="1"/>
</dbReference>
<dbReference type="InterPro" id="IPR036116">
    <property type="entry name" value="FN3_sf"/>
</dbReference>
<dbReference type="EMBL" id="BAAAQX010000016">
    <property type="protein sequence ID" value="GAA2210447.1"/>
    <property type="molecule type" value="Genomic_DNA"/>
</dbReference>
<keyword evidence="2 5" id="KW-0119">Carbohydrate metabolism</keyword>
<dbReference type="InterPro" id="IPR008965">
    <property type="entry name" value="CBM2/CBM3_carb-bd_dom_sf"/>
</dbReference>
<evidence type="ECO:0000256" key="7">
    <source>
        <dbReference type="SAM" id="Phobius"/>
    </source>
</evidence>
<dbReference type="InterPro" id="IPR013319">
    <property type="entry name" value="GH11/12"/>
</dbReference>
<comment type="similarity">
    <text evidence="1 5">Belongs to the glycosyl hydrolase 12 (cellulase H) family.</text>
</comment>
<feature type="region of interest" description="Disordered" evidence="6">
    <location>
        <begin position="275"/>
        <end position="295"/>
    </location>
</feature>
<dbReference type="Pfam" id="PF00553">
    <property type="entry name" value="CBM_2"/>
    <property type="match status" value="1"/>
</dbReference>
<feature type="compositionally biased region" description="Low complexity" evidence="6">
    <location>
        <begin position="279"/>
        <end position="291"/>
    </location>
</feature>
<feature type="domain" description="CBM2" evidence="9">
    <location>
        <begin position="375"/>
        <end position="480"/>
    </location>
</feature>
<evidence type="ECO:0000256" key="6">
    <source>
        <dbReference type="SAM" id="MobiDB-lite"/>
    </source>
</evidence>
<reference evidence="10 11" key="1">
    <citation type="journal article" date="2019" name="Int. J. Syst. Evol. Microbiol.">
        <title>The Global Catalogue of Microorganisms (GCM) 10K type strain sequencing project: providing services to taxonomists for standard genome sequencing and annotation.</title>
        <authorList>
            <consortium name="The Broad Institute Genomics Platform"/>
            <consortium name="The Broad Institute Genome Sequencing Center for Infectious Disease"/>
            <person name="Wu L."/>
            <person name="Ma J."/>
        </authorList>
    </citation>
    <scope>NUCLEOTIDE SEQUENCE [LARGE SCALE GENOMIC DNA]</scope>
    <source>
        <strain evidence="10 11">JCM 16114</strain>
    </source>
</reference>
<proteinExistence type="inferred from homology"/>
<dbReference type="Gene3D" id="2.60.40.10">
    <property type="entry name" value="Immunoglobulins"/>
    <property type="match status" value="1"/>
</dbReference>
<feature type="transmembrane region" description="Helical" evidence="7">
    <location>
        <begin position="29"/>
        <end position="48"/>
    </location>
</feature>
<keyword evidence="7" id="KW-0812">Transmembrane</keyword>
<sequence length="480" mass="49894">MTPKEGEEWERSHYTPLSERREQHAMRHAHIFLIVGALVALGLFAVPAQAAPVICEKFGSTTIQNGRYVVINNVWGADTAQCIDVNQSGGFTVTQAAHNKPTNGAPASYPAIYAGCHYANCSTGSGLPMQASASGFGSLRSSVSMTYPGGGTWDAAYDIWFDPTPRTDGQNTGAELMIWLNRQGSIQPVGSPVGTVNLAGGTWQVWFGNSGWNVISYVRTSATSSLDFTIDTFYADAVSRGYAQRSWYMTSVQAGFEPWIGGAGLAVNSFSFGSGGGTTDTTPPSTPGTPSAANVTSSGATLTWAASTDNVGVTGYDVMRATGDTFTRVGGGSATSFTDTGLSPSTTYRYRIRARDAAGNVSPDSAIVTLTTQPGGGGGGSCAVTPTTQTAWNNGYVIQPVTVANRGTSAMNGWTVTFPLPSGHTITGIWNATYTVSGGTVTVRSLAHNGSLAPGASTSFGYQATRPNGNTQVPSGYTCA</sequence>
<evidence type="ECO:0000256" key="3">
    <source>
        <dbReference type="ARBA" id="ARBA00023295"/>
    </source>
</evidence>
<feature type="domain" description="Fibronectin type-III" evidence="8">
    <location>
        <begin position="286"/>
        <end position="375"/>
    </location>
</feature>
<dbReference type="PROSITE" id="PS51173">
    <property type="entry name" value="CBM2"/>
    <property type="match status" value="1"/>
</dbReference>
<evidence type="ECO:0000313" key="10">
    <source>
        <dbReference type="EMBL" id="GAA2210447.1"/>
    </source>
</evidence>
<dbReference type="InterPro" id="IPR013783">
    <property type="entry name" value="Ig-like_fold"/>
</dbReference>
<dbReference type="InterPro" id="IPR003961">
    <property type="entry name" value="FN3_dom"/>
</dbReference>
<comment type="caution">
    <text evidence="10">The sequence shown here is derived from an EMBL/GenBank/DDBJ whole genome shotgun (WGS) entry which is preliminary data.</text>
</comment>
<accession>A0ABN3CLV9</accession>
<keyword evidence="11" id="KW-1185">Reference proteome</keyword>
<evidence type="ECO:0000256" key="2">
    <source>
        <dbReference type="ARBA" id="ARBA00023277"/>
    </source>
</evidence>
<dbReference type="InterPro" id="IPR002594">
    <property type="entry name" value="GH12"/>
</dbReference>
<evidence type="ECO:0000313" key="11">
    <source>
        <dbReference type="Proteomes" id="UP001499843"/>
    </source>
</evidence>
<dbReference type="SMART" id="SM00060">
    <property type="entry name" value="FN3"/>
    <property type="match status" value="1"/>
</dbReference>
<evidence type="ECO:0000259" key="9">
    <source>
        <dbReference type="PROSITE" id="PS51173"/>
    </source>
</evidence>
<keyword evidence="7" id="KW-0472">Membrane</keyword>
<dbReference type="PANTHER" id="PTHR34002">
    <property type="entry name" value="BLR1656 PROTEIN"/>
    <property type="match status" value="1"/>
</dbReference>
<protein>
    <submittedName>
        <fullName evidence="10">Uncharacterized protein</fullName>
    </submittedName>
</protein>
<gene>
    <name evidence="10" type="ORF">GCM10009850_059060</name>
</gene>
<dbReference type="CDD" id="cd00063">
    <property type="entry name" value="FN3"/>
    <property type="match status" value="1"/>
</dbReference>
<dbReference type="Gene3D" id="2.60.120.180">
    <property type="match status" value="1"/>
</dbReference>
<dbReference type="SUPFAM" id="SSF49899">
    <property type="entry name" value="Concanavalin A-like lectins/glucanases"/>
    <property type="match status" value="1"/>
</dbReference>
<dbReference type="PROSITE" id="PS50853">
    <property type="entry name" value="FN3"/>
    <property type="match status" value="1"/>
</dbReference>
<dbReference type="Gene3D" id="2.60.40.290">
    <property type="match status" value="1"/>
</dbReference>
<dbReference type="InterPro" id="IPR013320">
    <property type="entry name" value="ConA-like_dom_sf"/>
</dbReference>